<dbReference type="PANTHER" id="PTHR41542:SF1">
    <property type="entry name" value="BLL5807 PROTEIN"/>
    <property type="match status" value="1"/>
</dbReference>
<evidence type="ECO:0000259" key="3">
    <source>
        <dbReference type="SMART" id="SM00978"/>
    </source>
</evidence>
<dbReference type="Gene3D" id="3.10.450.240">
    <property type="match status" value="1"/>
</dbReference>
<feature type="compositionally biased region" description="Low complexity" evidence="1">
    <location>
        <begin position="37"/>
        <end position="60"/>
    </location>
</feature>
<evidence type="ECO:0000313" key="4">
    <source>
        <dbReference type="EMBL" id="MTW17238.1"/>
    </source>
</evidence>
<keyword evidence="2" id="KW-0472">Membrane</keyword>
<protein>
    <recommendedName>
        <fullName evidence="3">Tim44-like domain-containing protein</fullName>
    </recommendedName>
</protein>
<dbReference type="Proteomes" id="UP000438991">
    <property type="component" value="Unassembled WGS sequence"/>
</dbReference>
<feature type="transmembrane region" description="Helical" evidence="2">
    <location>
        <begin position="124"/>
        <end position="148"/>
    </location>
</feature>
<keyword evidence="2" id="KW-0812">Transmembrane</keyword>
<dbReference type="RefSeq" id="WP_155479982.1">
    <property type="nucleotide sequence ID" value="NZ_WNKV01000009.1"/>
</dbReference>
<feature type="compositionally biased region" description="Low complexity" evidence="1">
    <location>
        <begin position="67"/>
        <end position="82"/>
    </location>
</feature>
<organism evidence="4 5">
    <name type="scientific">Rhodoplanes serenus</name>
    <dbReference type="NCBI Taxonomy" id="200615"/>
    <lineage>
        <taxon>Bacteria</taxon>
        <taxon>Pseudomonadati</taxon>
        <taxon>Pseudomonadota</taxon>
        <taxon>Alphaproteobacteria</taxon>
        <taxon>Hyphomicrobiales</taxon>
        <taxon>Nitrobacteraceae</taxon>
        <taxon>Rhodoplanes</taxon>
    </lineage>
</organism>
<evidence type="ECO:0000256" key="1">
    <source>
        <dbReference type="SAM" id="MobiDB-lite"/>
    </source>
</evidence>
<feature type="transmembrane region" description="Helical" evidence="2">
    <location>
        <begin position="88"/>
        <end position="112"/>
    </location>
</feature>
<sequence>MFGSRKRPIFLSLAVASALVLLAGDIAWSRAGGGSSSGSRGSRTYSAPAPTNTAPGATAPMERSMTQPARPNAAPGAPGMAQNRPGGMFGGFGGVMGGLAAGFLGAGLLGMLFGNGFMSGLGGFASMLGLLLQIGIVAFLGMFLWRMWQNRRRPAPAMASGPQVDPHHADPHRGDGMMQRQGLGGGLGGGPVGLGGGMSGGYGAGTAAAAPERADEVGIGPADYDAFERLLGDVQTAYSTEDLGKLRTLVSPEMLSYFSEQFTENAGRGVINKVSDVKLEQGDLAEAWREGDAEYATVAMRFSLVDKTVDRATERLVSGGDARETVTEVWTFRRPRGGNWMLSAIQQAQ</sequence>
<dbReference type="EMBL" id="WNKV01000009">
    <property type="protein sequence ID" value="MTW17238.1"/>
    <property type="molecule type" value="Genomic_DNA"/>
</dbReference>
<dbReference type="InterPro" id="IPR007379">
    <property type="entry name" value="Tim44-like_dom"/>
</dbReference>
<dbReference type="PANTHER" id="PTHR41542">
    <property type="entry name" value="BLL5807 PROTEIN"/>
    <property type="match status" value="1"/>
</dbReference>
<dbReference type="SUPFAM" id="SSF54427">
    <property type="entry name" value="NTF2-like"/>
    <property type="match status" value="1"/>
</dbReference>
<dbReference type="SMART" id="SM00978">
    <property type="entry name" value="Tim44"/>
    <property type="match status" value="1"/>
</dbReference>
<feature type="region of interest" description="Disordered" evidence="1">
    <location>
        <begin position="30"/>
        <end position="82"/>
    </location>
</feature>
<comment type="caution">
    <text evidence="4">The sequence shown here is derived from an EMBL/GenBank/DDBJ whole genome shotgun (WGS) entry which is preliminary data.</text>
</comment>
<keyword evidence="2" id="KW-1133">Transmembrane helix</keyword>
<dbReference type="InterPro" id="IPR032710">
    <property type="entry name" value="NTF2-like_dom_sf"/>
</dbReference>
<accession>A0A9X5ATR4</accession>
<reference evidence="4 5" key="1">
    <citation type="submission" date="2019-11" db="EMBL/GenBank/DDBJ databases">
        <title>Whole-genome sequence of Rhodoplanes serenus DSM 18633, type strain.</title>
        <authorList>
            <person name="Kyndt J.A."/>
            <person name="Meyer T.E."/>
        </authorList>
    </citation>
    <scope>NUCLEOTIDE SEQUENCE [LARGE SCALE GENOMIC DNA]</scope>
    <source>
        <strain evidence="4 5">DSM 18633</strain>
    </source>
</reference>
<gene>
    <name evidence="4" type="ORF">GJ689_13595</name>
</gene>
<dbReference type="AlphaFoldDB" id="A0A9X5ATR4"/>
<evidence type="ECO:0000256" key="2">
    <source>
        <dbReference type="SAM" id="Phobius"/>
    </source>
</evidence>
<name>A0A9X5ATR4_9BRAD</name>
<feature type="domain" description="Tim44-like" evidence="3">
    <location>
        <begin position="204"/>
        <end position="347"/>
    </location>
</feature>
<dbReference type="Pfam" id="PF04280">
    <property type="entry name" value="Tim44"/>
    <property type="match status" value="1"/>
</dbReference>
<evidence type="ECO:0000313" key="5">
    <source>
        <dbReference type="Proteomes" id="UP000438991"/>
    </source>
</evidence>
<proteinExistence type="predicted"/>